<dbReference type="Gene3D" id="3.40.50.620">
    <property type="entry name" value="HUPs"/>
    <property type="match status" value="1"/>
</dbReference>
<reference evidence="3" key="1">
    <citation type="submission" date="2019-08" db="EMBL/GenBank/DDBJ databases">
        <authorList>
            <person name="Kucharzyk K."/>
            <person name="Murdoch R.W."/>
            <person name="Higgins S."/>
            <person name="Loffler F."/>
        </authorList>
    </citation>
    <scope>NUCLEOTIDE SEQUENCE</scope>
</reference>
<comment type="caution">
    <text evidence="3">The sequence shown here is derived from an EMBL/GenBank/DDBJ whole genome shotgun (WGS) entry which is preliminary data.</text>
</comment>
<sequence>MTGNKQIKVLIALDYDPGAKQVAESAFDFAGKLNAHVVLLHVISDPVYYATSEYSPLTGFTGYDSIIQFSLDKEDDLLKKSQLFLNHFKGHYGNKKTETKVCEGDISARIVLTATELCADIIILGSHSHNWFENVVLGSVALHVLHESAIPVLIIPLGNSKK</sequence>
<dbReference type="PANTHER" id="PTHR46268:SF6">
    <property type="entry name" value="UNIVERSAL STRESS PROTEIN UP12"/>
    <property type="match status" value="1"/>
</dbReference>
<organism evidence="3">
    <name type="scientific">bioreactor metagenome</name>
    <dbReference type="NCBI Taxonomy" id="1076179"/>
    <lineage>
        <taxon>unclassified sequences</taxon>
        <taxon>metagenomes</taxon>
        <taxon>ecological metagenomes</taxon>
    </lineage>
</organism>
<comment type="similarity">
    <text evidence="1">Belongs to the universal stress protein A family.</text>
</comment>
<dbReference type="PRINTS" id="PR01438">
    <property type="entry name" value="UNVRSLSTRESS"/>
</dbReference>
<proteinExistence type="inferred from homology"/>
<dbReference type="EMBL" id="VSSQ01000856">
    <property type="protein sequence ID" value="MPM02257.1"/>
    <property type="molecule type" value="Genomic_DNA"/>
</dbReference>
<accession>A0A644WFD3</accession>
<dbReference type="SUPFAM" id="SSF52402">
    <property type="entry name" value="Adenine nucleotide alpha hydrolases-like"/>
    <property type="match status" value="1"/>
</dbReference>
<protein>
    <recommendedName>
        <fullName evidence="2">UspA domain-containing protein</fullName>
    </recommendedName>
</protein>
<evidence type="ECO:0000256" key="1">
    <source>
        <dbReference type="ARBA" id="ARBA00008791"/>
    </source>
</evidence>
<dbReference type="InterPro" id="IPR014729">
    <property type="entry name" value="Rossmann-like_a/b/a_fold"/>
</dbReference>
<feature type="domain" description="UspA" evidence="2">
    <location>
        <begin position="8"/>
        <end position="156"/>
    </location>
</feature>
<dbReference type="InterPro" id="IPR006016">
    <property type="entry name" value="UspA"/>
</dbReference>
<dbReference type="AlphaFoldDB" id="A0A644WFD3"/>
<dbReference type="InterPro" id="IPR006015">
    <property type="entry name" value="Universal_stress_UspA"/>
</dbReference>
<dbReference type="PANTHER" id="PTHR46268">
    <property type="entry name" value="STRESS RESPONSE PROTEIN NHAX"/>
    <property type="match status" value="1"/>
</dbReference>
<dbReference type="CDD" id="cd00293">
    <property type="entry name" value="USP-like"/>
    <property type="match status" value="1"/>
</dbReference>
<dbReference type="PIRSF" id="PIRSF006276">
    <property type="entry name" value="UspA"/>
    <property type="match status" value="1"/>
</dbReference>
<dbReference type="Pfam" id="PF00582">
    <property type="entry name" value="Usp"/>
    <property type="match status" value="1"/>
</dbReference>
<evidence type="ECO:0000259" key="2">
    <source>
        <dbReference type="Pfam" id="PF00582"/>
    </source>
</evidence>
<evidence type="ECO:0000313" key="3">
    <source>
        <dbReference type="EMBL" id="MPM02257.1"/>
    </source>
</evidence>
<name>A0A644WFD3_9ZZZZ</name>
<gene>
    <name evidence="3" type="ORF">SDC9_48502</name>
</gene>